<dbReference type="Gene3D" id="2.40.50.100">
    <property type="match status" value="1"/>
</dbReference>
<dbReference type="InterPro" id="IPR058648">
    <property type="entry name" value="HH_CzcB-like"/>
</dbReference>
<evidence type="ECO:0000256" key="1">
    <source>
        <dbReference type="ARBA" id="ARBA00009477"/>
    </source>
</evidence>
<dbReference type="NCBIfam" id="TIGR01730">
    <property type="entry name" value="RND_mfp"/>
    <property type="match status" value="1"/>
</dbReference>
<dbReference type="InterPro" id="IPR006143">
    <property type="entry name" value="RND_pump_MFP"/>
</dbReference>
<keyword evidence="3" id="KW-0862">Zinc</keyword>
<dbReference type="Pfam" id="PF25975">
    <property type="entry name" value="CzcB_C"/>
    <property type="match status" value="1"/>
</dbReference>
<evidence type="ECO:0000259" key="9">
    <source>
        <dbReference type="Pfam" id="PF25893"/>
    </source>
</evidence>
<dbReference type="SUPFAM" id="SSF111369">
    <property type="entry name" value="HlyD-like secretion proteins"/>
    <property type="match status" value="1"/>
</dbReference>
<feature type="coiled-coil region" evidence="7">
    <location>
        <begin position="202"/>
        <end position="267"/>
    </location>
</feature>
<organism evidence="13 14">
    <name type="scientific">Aquabacterium olei</name>
    <dbReference type="NCBI Taxonomy" id="1296669"/>
    <lineage>
        <taxon>Bacteria</taxon>
        <taxon>Pseudomonadati</taxon>
        <taxon>Pseudomonadota</taxon>
        <taxon>Betaproteobacteria</taxon>
        <taxon>Burkholderiales</taxon>
        <taxon>Aquabacterium</taxon>
    </lineage>
</organism>
<evidence type="ECO:0000256" key="8">
    <source>
        <dbReference type="SAM" id="MobiDB-lite"/>
    </source>
</evidence>
<dbReference type="Gene3D" id="2.40.420.20">
    <property type="match status" value="1"/>
</dbReference>
<feature type="region of interest" description="Disordered" evidence="8">
    <location>
        <begin position="43"/>
        <end position="128"/>
    </location>
</feature>
<keyword evidence="7" id="KW-0175">Coiled coil</keyword>
<keyword evidence="14" id="KW-1185">Reference proteome</keyword>
<comment type="function">
    <text evidence="6">CzcA and CzcB together would act in zinc efflux nearly as effectively as the complete czc efflux system (CzcABC). The CzcB protein is thought to funnel zinc cations to the CzcA transport protein.</text>
</comment>
<evidence type="ECO:0000256" key="2">
    <source>
        <dbReference type="ARBA" id="ARBA00022448"/>
    </source>
</evidence>
<evidence type="ECO:0000256" key="5">
    <source>
        <dbReference type="ARBA" id="ARBA00043263"/>
    </source>
</evidence>
<keyword evidence="2" id="KW-0813">Transport</keyword>
<dbReference type="GO" id="GO:0016020">
    <property type="term" value="C:membrane"/>
    <property type="evidence" value="ECO:0007669"/>
    <property type="project" value="InterPro"/>
</dbReference>
<sequence>MTRSKSQRQAGRISQKQLIAIIAIVLAGLGVSAFVLTRSPSAPAGEAAEESHGHGHGEAKGHDDAEHHGEKKSESGHDEAKGHDDKEHHEKAEEHGEHDKHEGETAPEKGAAAANAGKHEEGEEEPVSLNAQQIAAAGVEVQAAQPGKILSTVQLSGEIKFNEDRTAHVVPRVGGVVESVSANLGQQVKKGQVLAVISSVLLSEQRSELQAAQKRLTLAQTTYDREKKLFEDKISPQMDLLQATQALREAEIAVNNANQKLKALGASPSAGALNRYELRAPFDAVVVEKHIALGESVKEDANVFTLSDLSTVWATINVPAKDLNLVKVGEKVTVRSSSFEATAKGTVTYVGSLIGEQTRTATARVVLTNPDLSWRPGLFVNVAVTSGETEAPVTVTAGAVQTMEGRQVVFVEVPGGFQAKPVEVGHTDGKRTEVVKGLSAGTRYAATNSFVIKAEIGKASAEHEH</sequence>
<dbReference type="FunFam" id="2.40.420.20:FF:000006">
    <property type="entry name" value="RND family efflux transporter MFP subunit"/>
    <property type="match status" value="1"/>
</dbReference>
<dbReference type="OrthoDB" id="9768185at2"/>
<dbReference type="GO" id="GO:0046686">
    <property type="term" value="P:response to cadmium ion"/>
    <property type="evidence" value="ECO:0007669"/>
    <property type="project" value="UniProtKB-KW"/>
</dbReference>
<evidence type="ECO:0000259" key="10">
    <source>
        <dbReference type="Pfam" id="PF25954"/>
    </source>
</evidence>
<dbReference type="PANTHER" id="PTHR30097">
    <property type="entry name" value="CATION EFFLUX SYSTEM PROTEIN CUSB"/>
    <property type="match status" value="1"/>
</dbReference>
<dbReference type="InterPro" id="IPR058649">
    <property type="entry name" value="CzcB_C"/>
</dbReference>
<evidence type="ECO:0000256" key="3">
    <source>
        <dbReference type="ARBA" id="ARBA00022833"/>
    </source>
</evidence>
<dbReference type="EMBL" id="CP029210">
    <property type="protein sequence ID" value="AWI53423.1"/>
    <property type="molecule type" value="Genomic_DNA"/>
</dbReference>
<evidence type="ECO:0000256" key="6">
    <source>
        <dbReference type="ARBA" id="ARBA00058766"/>
    </source>
</evidence>
<evidence type="ECO:0000259" key="12">
    <source>
        <dbReference type="Pfam" id="PF25975"/>
    </source>
</evidence>
<keyword evidence="4" id="KW-0170">Cobalt</keyword>
<dbReference type="GO" id="GO:0022857">
    <property type="term" value="F:transmembrane transporter activity"/>
    <property type="evidence" value="ECO:0007669"/>
    <property type="project" value="InterPro"/>
</dbReference>
<protein>
    <submittedName>
        <fullName evidence="13">Efflux RND transporter periplasmic adaptor subunit</fullName>
    </submittedName>
</protein>
<dbReference type="Proteomes" id="UP000244892">
    <property type="component" value="Chromosome"/>
</dbReference>
<dbReference type="Gene3D" id="2.40.30.170">
    <property type="match status" value="1"/>
</dbReference>
<dbReference type="InterPro" id="IPR058647">
    <property type="entry name" value="BSH_CzcB-like"/>
</dbReference>
<dbReference type="KEGG" id="aon:DEH84_08240"/>
<reference evidence="13 14" key="1">
    <citation type="submission" date="2018-05" db="EMBL/GenBank/DDBJ databases">
        <title>complete genome sequence of Aquabacterium olei NBRC 110486.</title>
        <authorList>
            <person name="Tang B."/>
            <person name="Chang J."/>
            <person name="Zhang L."/>
            <person name="Yang H."/>
        </authorList>
    </citation>
    <scope>NUCLEOTIDE SEQUENCE [LARGE SCALE GENOMIC DNA]</scope>
    <source>
        <strain evidence="13 14">NBRC 110486</strain>
    </source>
</reference>
<feature type="compositionally biased region" description="Basic and acidic residues" evidence="8">
    <location>
        <begin position="49"/>
        <end position="107"/>
    </location>
</feature>
<keyword evidence="5" id="KW-0105">Cadmium resistance</keyword>
<evidence type="ECO:0000313" key="13">
    <source>
        <dbReference type="EMBL" id="AWI53423.1"/>
    </source>
</evidence>
<evidence type="ECO:0000256" key="4">
    <source>
        <dbReference type="ARBA" id="ARBA00023285"/>
    </source>
</evidence>
<dbReference type="FunFam" id="2.40.30.170:FF:000010">
    <property type="entry name" value="Efflux RND transporter periplasmic adaptor subunit"/>
    <property type="match status" value="1"/>
</dbReference>
<name>A0A2U8FQX5_9BURK</name>
<feature type="domain" description="CzcB-like alpha-helical hairpin" evidence="9">
    <location>
        <begin position="204"/>
        <end position="263"/>
    </location>
</feature>
<proteinExistence type="inferred from homology"/>
<feature type="domain" description="CusB-like beta-barrel" evidence="10">
    <location>
        <begin position="311"/>
        <end position="386"/>
    </location>
</feature>
<dbReference type="Pfam" id="PF25973">
    <property type="entry name" value="BSH_CzcB"/>
    <property type="match status" value="1"/>
</dbReference>
<comment type="similarity">
    <text evidence="1">Belongs to the membrane fusion protein (MFP) (TC 8.A.1) family.</text>
</comment>
<dbReference type="GO" id="GO:0060003">
    <property type="term" value="P:copper ion export"/>
    <property type="evidence" value="ECO:0007669"/>
    <property type="project" value="TreeGrafter"/>
</dbReference>
<dbReference type="InterPro" id="IPR058792">
    <property type="entry name" value="Beta-barrel_RND_2"/>
</dbReference>
<accession>A0A2U8FQX5</accession>
<dbReference type="GO" id="GO:0015679">
    <property type="term" value="P:plasma membrane copper ion transport"/>
    <property type="evidence" value="ECO:0007669"/>
    <property type="project" value="TreeGrafter"/>
</dbReference>
<evidence type="ECO:0000259" key="11">
    <source>
        <dbReference type="Pfam" id="PF25973"/>
    </source>
</evidence>
<gene>
    <name evidence="13" type="ORF">DEH84_08240</name>
</gene>
<evidence type="ECO:0000313" key="14">
    <source>
        <dbReference type="Proteomes" id="UP000244892"/>
    </source>
</evidence>
<dbReference type="Pfam" id="PF25954">
    <property type="entry name" value="Beta-barrel_RND_2"/>
    <property type="match status" value="1"/>
</dbReference>
<feature type="domain" description="CzcB-like C-terminal circularly permuted SH3-like" evidence="12">
    <location>
        <begin position="393"/>
        <end position="453"/>
    </location>
</feature>
<feature type="domain" description="CzcB-like barrel-sandwich hybrid" evidence="11">
    <location>
        <begin position="165"/>
        <end position="308"/>
    </location>
</feature>
<dbReference type="RefSeq" id="WP_058085856.1">
    <property type="nucleotide sequence ID" value="NZ_CP029210.1"/>
</dbReference>
<dbReference type="GO" id="GO:0046914">
    <property type="term" value="F:transition metal ion binding"/>
    <property type="evidence" value="ECO:0007669"/>
    <property type="project" value="TreeGrafter"/>
</dbReference>
<dbReference type="Pfam" id="PF25893">
    <property type="entry name" value="HH_CzcB"/>
    <property type="match status" value="1"/>
</dbReference>
<dbReference type="AlphaFoldDB" id="A0A2U8FQX5"/>
<evidence type="ECO:0000256" key="7">
    <source>
        <dbReference type="SAM" id="Coils"/>
    </source>
</evidence>
<dbReference type="GO" id="GO:0030288">
    <property type="term" value="C:outer membrane-bounded periplasmic space"/>
    <property type="evidence" value="ECO:0007669"/>
    <property type="project" value="TreeGrafter"/>
</dbReference>
<dbReference type="PANTHER" id="PTHR30097:SF4">
    <property type="entry name" value="SLR6042 PROTEIN"/>
    <property type="match status" value="1"/>
</dbReference>
<dbReference type="InterPro" id="IPR051909">
    <property type="entry name" value="MFP_Cation_Efflux"/>
</dbReference>